<proteinExistence type="predicted"/>
<feature type="region of interest" description="Disordered" evidence="1">
    <location>
        <begin position="1"/>
        <end position="73"/>
    </location>
</feature>
<dbReference type="EMBL" id="RXWV01000094">
    <property type="protein sequence ID" value="RTX70536.1"/>
    <property type="molecule type" value="Genomic_DNA"/>
</dbReference>
<dbReference type="Proteomes" id="UP000274792">
    <property type="component" value="Unassembled WGS sequence"/>
</dbReference>
<evidence type="ECO:0000256" key="1">
    <source>
        <dbReference type="SAM" id="MobiDB-lite"/>
    </source>
</evidence>
<comment type="caution">
    <text evidence="2">The sequence shown here is derived from an EMBL/GenBank/DDBJ whole genome shotgun (WGS) entry which is preliminary data.</text>
</comment>
<gene>
    <name evidence="2" type="ORF">CD117_13775</name>
</gene>
<evidence type="ECO:0000313" key="2">
    <source>
        <dbReference type="EMBL" id="RTX70536.1"/>
    </source>
</evidence>
<protein>
    <submittedName>
        <fullName evidence="2">Uncharacterized protein</fullName>
    </submittedName>
</protein>
<reference evidence="2 3" key="1">
    <citation type="submission" date="2018-10" db="EMBL/GenBank/DDBJ databases">
        <title>A collection Staphylococci species genome sequencing.</title>
        <authorList>
            <person name="Cole K."/>
        </authorList>
    </citation>
    <scope>NUCLEOTIDE SEQUENCE [LARGE SCALE GENOMIC DNA]</scope>
    <source>
        <strain evidence="3">NCTC 12218</strain>
    </source>
</reference>
<dbReference type="AlphaFoldDB" id="A0AAJ4SEM2"/>
<organism evidence="2 3">
    <name type="scientific">Mammaliicoccus sciuri</name>
    <name type="common">Staphylococcus sciuri</name>
    <dbReference type="NCBI Taxonomy" id="1296"/>
    <lineage>
        <taxon>Bacteria</taxon>
        <taxon>Bacillati</taxon>
        <taxon>Bacillota</taxon>
        <taxon>Bacilli</taxon>
        <taxon>Bacillales</taxon>
        <taxon>Staphylococcaceae</taxon>
        <taxon>Mammaliicoccus</taxon>
    </lineage>
</organism>
<feature type="compositionally biased region" description="Acidic residues" evidence="1">
    <location>
        <begin position="32"/>
        <end position="41"/>
    </location>
</feature>
<feature type="compositionally biased region" description="Basic and acidic residues" evidence="1">
    <location>
        <begin position="42"/>
        <end position="54"/>
    </location>
</feature>
<name>A0AAJ4SEM2_MAMSC</name>
<evidence type="ECO:0000313" key="3">
    <source>
        <dbReference type="Proteomes" id="UP000274792"/>
    </source>
</evidence>
<sequence length="73" mass="8509">MTPELWELAKQGKFQPMSPEMANPENHKPYEEDTEASSEDEEMRKAYERQKKIYELQARGELPQPGEGPITEE</sequence>
<accession>A0AAJ4SEM2</accession>